<evidence type="ECO:0000313" key="1">
    <source>
        <dbReference type="EMBL" id="CAH1057449.1"/>
    </source>
</evidence>
<keyword evidence="2" id="KW-1185">Reference proteome</keyword>
<protein>
    <submittedName>
        <fullName evidence="1">Uncharacterized protein</fullName>
    </submittedName>
</protein>
<name>A0ABN8FLT3_9BACL</name>
<evidence type="ECO:0000313" key="2">
    <source>
        <dbReference type="Proteomes" id="UP000838749"/>
    </source>
</evidence>
<comment type="caution">
    <text evidence="1">The sequence shown here is derived from an EMBL/GenBank/DDBJ whole genome shotgun (WGS) entry which is preliminary data.</text>
</comment>
<sequence length="78" mass="9031">MKQFFYPNLLANLKLSDEIIDDRMEDGMAEEEAICGLGSIEDIAREVMLDHMMSLTLQSKLLKEKIIYRKIKVVAIRN</sequence>
<dbReference type="RefSeq" id="WP_234536562.1">
    <property type="nucleotide sequence ID" value="NZ_CAKMAB010000020.1"/>
</dbReference>
<proteinExistence type="predicted"/>
<organism evidence="1 2">
    <name type="scientific">Paenibacillus pseudetheri</name>
    <dbReference type="NCBI Taxonomy" id="2897682"/>
    <lineage>
        <taxon>Bacteria</taxon>
        <taxon>Bacillati</taxon>
        <taxon>Bacillota</taxon>
        <taxon>Bacilli</taxon>
        <taxon>Bacillales</taxon>
        <taxon>Paenibacillaceae</taxon>
        <taxon>Paenibacillus</taxon>
    </lineage>
</organism>
<reference evidence="1" key="1">
    <citation type="submission" date="2021-12" db="EMBL/GenBank/DDBJ databases">
        <authorList>
            <person name="Criscuolo A."/>
        </authorList>
    </citation>
    <scope>NUCLEOTIDE SEQUENCE</scope>
    <source>
        <strain evidence="1">CIP111894</strain>
    </source>
</reference>
<dbReference type="EMBL" id="CAKMAB010000020">
    <property type="protein sequence ID" value="CAH1057449.1"/>
    <property type="molecule type" value="Genomic_DNA"/>
</dbReference>
<accession>A0ABN8FLT3</accession>
<gene>
    <name evidence="1" type="ORF">PAECIP111894_03607</name>
</gene>
<dbReference type="Proteomes" id="UP000838749">
    <property type="component" value="Unassembled WGS sequence"/>
</dbReference>